<proteinExistence type="predicted"/>
<sequence>MVDFAQDGARSVWRAALSGPHGEIVLSTYETADELEIWLTDIDGFYGGVGVESSDIQRKLGHGMLSVPARRSGRTLTLKGTIVAPGMNARDLSARFTSSLLWDGALGNLTVSSDWGELSCAVRIDGAVKTELLSDVGLHFEVPLLAPEPWLYGPEFTTQIFPAGQGTGLRYPLFAQKPKPEGTLHFGDQALPSSVALAHEGTATAYPTYVVQGEWDSGFRLVNSGRVIEYPYQVHSAAPVTVDCHKGAIYIGGFDMSYLLTRREWHSVPARSGFQPRVESLAPSTGWVDVHLRDTYI</sequence>
<gene>
    <name evidence="1" type="ORF">CO690_00835</name>
</gene>
<dbReference type="Proteomes" id="UP000218628">
    <property type="component" value="Chromosome"/>
</dbReference>
<accession>A0A291DCU3</accession>
<name>A0A291DCU3_9MICC</name>
<evidence type="ECO:0000313" key="2">
    <source>
        <dbReference type="Proteomes" id="UP000218628"/>
    </source>
</evidence>
<organism evidence="1 2">
    <name type="scientific">Rothia mucilaginosa</name>
    <dbReference type="NCBI Taxonomy" id="43675"/>
    <lineage>
        <taxon>Bacteria</taxon>
        <taxon>Bacillati</taxon>
        <taxon>Actinomycetota</taxon>
        <taxon>Actinomycetes</taxon>
        <taxon>Micrococcales</taxon>
        <taxon>Micrococcaceae</taxon>
        <taxon>Rothia</taxon>
    </lineage>
</organism>
<dbReference type="EMBL" id="CP023510">
    <property type="protein sequence ID" value="ATF62295.1"/>
    <property type="molecule type" value="Genomic_DNA"/>
</dbReference>
<reference evidence="2" key="1">
    <citation type="submission" date="2017-09" db="EMBL/GenBank/DDBJ databases">
        <title>FDA dAtabase for Regulatory Grade micrObial Sequences (FDA-ARGOS): Supporting development and validation of Infectious Disease Dx tests.</title>
        <authorList>
            <person name="Minogue T."/>
            <person name="Wolcott M."/>
            <person name="Wasieloski L."/>
            <person name="Aguilar W."/>
            <person name="Moore D."/>
            <person name="Tallon L."/>
            <person name="Sadzewicz L."/>
            <person name="Ott S."/>
            <person name="Zhao X."/>
            <person name="Nagaraj S."/>
            <person name="Vavikolanu K."/>
            <person name="Aluvathingal J."/>
            <person name="Nadendla S."/>
            <person name="Sichtig H."/>
        </authorList>
    </citation>
    <scope>NUCLEOTIDE SEQUENCE [LARGE SCALE GENOMIC DNA]</scope>
    <source>
        <strain evidence="2">FDAARGOS_369</strain>
    </source>
</reference>
<protein>
    <submittedName>
        <fullName evidence="1">Uncharacterized protein</fullName>
    </submittedName>
</protein>
<evidence type="ECO:0000313" key="1">
    <source>
        <dbReference type="EMBL" id="ATF62295.1"/>
    </source>
</evidence>
<dbReference type="AlphaFoldDB" id="A0A291DCU3"/>
<dbReference type="RefSeq" id="WP_070600069.1">
    <property type="nucleotide sequence ID" value="NZ_CP023510.1"/>
</dbReference>